<dbReference type="OrthoDB" id="10335385at2759"/>
<dbReference type="AlphaFoldDB" id="C5LSM1"/>
<dbReference type="GeneID" id="9050004"/>
<accession>C5LSM1</accession>
<dbReference type="InParanoid" id="C5LSM1"/>
<protein>
    <submittedName>
        <fullName evidence="1">Uncharacterized protein</fullName>
    </submittedName>
</protein>
<name>C5LSM1_PERM5</name>
<organism evidence="2">
    <name type="scientific">Perkinsus marinus (strain ATCC 50983 / TXsc)</name>
    <dbReference type="NCBI Taxonomy" id="423536"/>
    <lineage>
        <taxon>Eukaryota</taxon>
        <taxon>Sar</taxon>
        <taxon>Alveolata</taxon>
        <taxon>Perkinsozoa</taxon>
        <taxon>Perkinsea</taxon>
        <taxon>Perkinsida</taxon>
        <taxon>Perkinsidae</taxon>
        <taxon>Perkinsus</taxon>
    </lineage>
</organism>
<sequence>MGSPSRCRAVAAVTRAHVKVNRVAGKNVRVCASTARKNQDLVSSFRHAALAIPPRQSLTVHKAPPNALHRFAIWPALISKAMRRLQRLPASGAHNLLLHIARSRGPRGPSPVTAAPLCRAILMKLVWHERDDPHWLRTAAGVCGLAVSRSGVDWNAHVPVRYRAAVLADITRGVESVAEAIGPTTDGASIGYVCEAARTLGLESKQFTNVVMDAVADISDEGRRFGPLPLVQVVAFLADYAACDPSRKLPDGLDKILEWRLSCHWPEVSGQNLAQLLVSLEGLGWLSEKLVSNAAQRISFTLHASLRPQDTLKILAVFLRCADLRDATVINAVQALVGRTILFSKLDVSCDDIMSLVEVWRDANRAGHGALFPSGFRPWLRNQLAVRGEEVVNGHSVMTLLETMHTGQPHRRDALSLEMSGVLPASSDRPTLLRYLHYLSFYFTEDASEGTMGQSNEIASLRPTIGAFDWTSALSRGVQSGDLASLAVALGVCARIGRIDSAMAVLARWGIDEKTSIIVPKGSPREWSLWAGVLESMARLRLKSFCPHWMDLVVPEGVSSVTKALLLHACFALDIRVDPLGVLLEGFRWDVLSAEGMAQLLVALWQYLDLSVVALDEGEARGLYGLISTGLEVLVSRLEDLPEDVELPLSLPLLAAMIRMTVCCNFVARDAIRLPIRVMEVLSNVAECYSARGDSSSFWPRSSSGCRTEVYTVLNRVVSVDACLPFKESISATVRNRHRLRTRSKSRLILQKRVGCARPDGPGCSDELEEASSSVESFDRGKSDCQHAVTIARRVDSGLCGIPIDLLVYPDAVLEWWREAPFFVGGGVRFSRFPRELPQNEDVSEKLRDRFRSEAERVKVRHVDNEPCCGEETLQAVFVK</sequence>
<evidence type="ECO:0000313" key="2">
    <source>
        <dbReference type="Proteomes" id="UP000007800"/>
    </source>
</evidence>
<proteinExistence type="predicted"/>
<dbReference type="OMA" id="RHVDNEP"/>
<reference evidence="1 2" key="1">
    <citation type="submission" date="2008-07" db="EMBL/GenBank/DDBJ databases">
        <authorList>
            <person name="El-Sayed N."/>
            <person name="Caler E."/>
            <person name="Inman J."/>
            <person name="Amedeo P."/>
            <person name="Hass B."/>
            <person name="Wortman J."/>
        </authorList>
    </citation>
    <scope>NUCLEOTIDE SEQUENCE [LARGE SCALE GENOMIC DNA]</scope>
    <source>
        <strain evidence="2">ATCC 50983 / TXsc</strain>
    </source>
</reference>
<dbReference type="EMBL" id="GG685191">
    <property type="protein sequence ID" value="EER00262.1"/>
    <property type="molecule type" value="Genomic_DNA"/>
</dbReference>
<gene>
    <name evidence="1" type="ORF">Pmar_PMAR017120</name>
</gene>
<dbReference type="Proteomes" id="UP000007800">
    <property type="component" value="Unassembled WGS sequence"/>
</dbReference>
<keyword evidence="2" id="KW-1185">Reference proteome</keyword>
<dbReference type="RefSeq" id="XP_002767544.1">
    <property type="nucleotide sequence ID" value="XM_002767498.1"/>
</dbReference>
<evidence type="ECO:0000313" key="1">
    <source>
        <dbReference type="EMBL" id="EER00262.1"/>
    </source>
</evidence>